<dbReference type="PATRIC" id="fig|1299334.3.peg.8608"/>
<dbReference type="Pfam" id="PF00384">
    <property type="entry name" value="Molybdopterin"/>
    <property type="match status" value="1"/>
</dbReference>
<feature type="domain" description="Molybdopterin oxidoreductase" evidence="1">
    <location>
        <begin position="12"/>
        <end position="66"/>
    </location>
</feature>
<dbReference type="EMBL" id="JAOB01000081">
    <property type="protein sequence ID" value="EUA13722.1"/>
    <property type="molecule type" value="Genomic_DNA"/>
</dbReference>
<sequence>MLIGGVEPDDLADPQAALAALDAASFVVSLELRHSPVTERADVVFPIAPAVEKSGTFVNWEGRYRGFPVALGDTGAIPDLRVLDTLADEMGVDLGLPTVEAARDELVALGPWDGESDTGPTFPPQRRLGPGRVRLCWPVGGYCSTAAACKTANRIWPAPHASRWRGCQRNRRPKSAQPKVIW</sequence>
<protein>
    <submittedName>
        <fullName evidence="2">Molybdopterin oxidoreductase family protein</fullName>
    </submittedName>
</protein>
<proteinExistence type="predicted"/>
<dbReference type="GO" id="GO:0003954">
    <property type="term" value="F:NADH dehydrogenase activity"/>
    <property type="evidence" value="ECO:0007669"/>
    <property type="project" value="TreeGrafter"/>
</dbReference>
<dbReference type="InterPro" id="IPR050123">
    <property type="entry name" value="Prok_molybdopt-oxidoreductase"/>
</dbReference>
<gene>
    <name evidence="2" type="ORF">I553_6841</name>
</gene>
<organism evidence="2">
    <name type="scientific">Mycobacterium xenopi 4042</name>
    <dbReference type="NCBI Taxonomy" id="1299334"/>
    <lineage>
        <taxon>Bacteria</taxon>
        <taxon>Bacillati</taxon>
        <taxon>Actinomycetota</taxon>
        <taxon>Actinomycetes</taxon>
        <taxon>Mycobacteriales</taxon>
        <taxon>Mycobacteriaceae</taxon>
        <taxon>Mycobacterium</taxon>
    </lineage>
</organism>
<name>X7Z2N2_MYCXE</name>
<evidence type="ECO:0000259" key="1">
    <source>
        <dbReference type="Pfam" id="PF00384"/>
    </source>
</evidence>
<dbReference type="GO" id="GO:0016020">
    <property type="term" value="C:membrane"/>
    <property type="evidence" value="ECO:0007669"/>
    <property type="project" value="TreeGrafter"/>
</dbReference>
<dbReference type="SUPFAM" id="SSF53706">
    <property type="entry name" value="Formate dehydrogenase/DMSO reductase, domains 1-3"/>
    <property type="match status" value="1"/>
</dbReference>
<accession>X7Z2N2</accession>
<evidence type="ECO:0000313" key="2">
    <source>
        <dbReference type="EMBL" id="EUA13722.1"/>
    </source>
</evidence>
<dbReference type="PANTHER" id="PTHR43105:SF12">
    <property type="entry name" value="NADH-QUINONE OXIDOREDUCTASE SUBUNIT G"/>
    <property type="match status" value="1"/>
</dbReference>
<comment type="caution">
    <text evidence="2">The sequence shown here is derived from an EMBL/GenBank/DDBJ whole genome shotgun (WGS) entry which is preliminary data.</text>
</comment>
<dbReference type="AlphaFoldDB" id="X7Z2N2"/>
<dbReference type="InterPro" id="IPR006656">
    <property type="entry name" value="Mopterin_OxRdtase"/>
</dbReference>
<dbReference type="Gene3D" id="3.40.50.740">
    <property type="match status" value="1"/>
</dbReference>
<dbReference type="PANTHER" id="PTHR43105">
    <property type="entry name" value="RESPIRATORY NITRATE REDUCTASE"/>
    <property type="match status" value="1"/>
</dbReference>
<dbReference type="GO" id="GO:0022904">
    <property type="term" value="P:respiratory electron transport chain"/>
    <property type="evidence" value="ECO:0007669"/>
    <property type="project" value="TreeGrafter"/>
</dbReference>
<reference evidence="2" key="1">
    <citation type="submission" date="2014-01" db="EMBL/GenBank/DDBJ databases">
        <authorList>
            <person name="Brown-Elliot B."/>
            <person name="Wallace R."/>
            <person name="Lenaerts A."/>
            <person name="Ordway D."/>
            <person name="DeGroote M.A."/>
            <person name="Parker T."/>
            <person name="Sizemore C."/>
            <person name="Tallon L.J."/>
            <person name="Sadzewicz L.K."/>
            <person name="Sengamalay N."/>
            <person name="Fraser C.M."/>
            <person name="Hine E."/>
            <person name="Shefchek K.A."/>
            <person name="Das S.P."/>
            <person name="Tettelin H."/>
        </authorList>
    </citation>
    <scope>NUCLEOTIDE SEQUENCE [LARGE SCALE GENOMIC DNA]</scope>
    <source>
        <strain evidence="2">4042</strain>
    </source>
</reference>